<comment type="function">
    <text evidence="7">Has a role in the initiation of DNA replication. Required at S-phase checkpoint.</text>
</comment>
<dbReference type="GO" id="GO:0031261">
    <property type="term" value="C:DNA replication preinitiation complex"/>
    <property type="evidence" value="ECO:0007669"/>
    <property type="project" value="TreeGrafter"/>
</dbReference>
<sequence length="580" mass="63277">MLHVASVRSEIKTWERNFKDNHGREPSVQDIKAQPAIAEKYKLYKKLSKAAATAAETQPGPSPSTPQKRDSRPSLLLSKPRVVEPTAPLALYNPFSPVKNKGKQKDNSARPTPEDLRRFSVFASPSKRKNDPKLLDAREPSPDALPEILPFHPIASSSAQRHLPAEDAVSRARKRLRGEPVSPSPNKQKRRRVGSSQNSLPFAILGTSDPDSNDDDDDMDDAGEADSSFVDDSPVKAPAGGKSFKLLFEESLPKNGASKRKGSLTRSKTTPASAGLFGDRATDVGKLIKEDTDQDLGPIVQEGVNPAKGDHLKNGIVGILAMSTIGWLPGKDNLFSEKVAPPFDNTQMPATKRHSSLGSESRKAAKRSLSDAEDDVESDCRKSQSQHVAAPKLLPPSPPAESSSRGSTSNFKGKGKATGSRKKAKVQEEVEEEDESIDEGKVRRIRRVDHKPSADRPDFDFDSDWVLGTQSHRGSRDPLPVSQGQEDSASPNQSDSKSGREVDLPDKLRRVLAISTSSKSLELNEERVVRGLLSGKRATHYDPSKGGEIWDVGEEDQIRIDTEGEDDWEGEGVPWEVGEL</sequence>
<dbReference type="AlphaFoldDB" id="A0A0C3FVN9"/>
<dbReference type="Pfam" id="PF11719">
    <property type="entry name" value="Drc1-Sld2"/>
    <property type="match status" value="1"/>
</dbReference>
<dbReference type="InterPro" id="IPR021110">
    <property type="entry name" value="DNA_rep_checkpnt_protein"/>
</dbReference>
<comment type="similarity">
    <text evidence="2 7">Belongs to the SLD2 family.</text>
</comment>
<keyword evidence="6 7" id="KW-0131">Cell cycle</keyword>
<dbReference type="GO" id="GO:0000727">
    <property type="term" value="P:double-strand break repair via break-induced replication"/>
    <property type="evidence" value="ECO:0007669"/>
    <property type="project" value="TreeGrafter"/>
</dbReference>
<keyword evidence="4 7" id="KW-0235">DNA replication</keyword>
<feature type="compositionally biased region" description="Basic and acidic residues" evidence="8">
    <location>
        <begin position="103"/>
        <end position="118"/>
    </location>
</feature>
<evidence type="ECO:0000256" key="5">
    <source>
        <dbReference type="ARBA" id="ARBA00023242"/>
    </source>
</evidence>
<dbReference type="HOGENOM" id="CLU_035050_0_0_1"/>
<dbReference type="FunFam" id="1.10.10.1460:FF:000001">
    <property type="entry name" value="DNA replication regulator Sld2"/>
    <property type="match status" value="1"/>
</dbReference>
<feature type="compositionally biased region" description="Basic residues" evidence="8">
    <location>
        <begin position="413"/>
        <end position="424"/>
    </location>
</feature>
<dbReference type="GO" id="GO:0003697">
    <property type="term" value="F:single-stranded DNA binding"/>
    <property type="evidence" value="ECO:0007669"/>
    <property type="project" value="TreeGrafter"/>
</dbReference>
<evidence type="ECO:0000256" key="2">
    <source>
        <dbReference type="ARBA" id="ARBA00007276"/>
    </source>
</evidence>
<dbReference type="InParanoid" id="A0A0C3FVN9"/>
<feature type="compositionally biased region" description="Low complexity" evidence="8">
    <location>
        <begin position="400"/>
        <end position="409"/>
    </location>
</feature>
<dbReference type="Gene3D" id="1.10.10.1460">
    <property type="match status" value="1"/>
</dbReference>
<dbReference type="EMBL" id="KN832976">
    <property type="protein sequence ID" value="KIM88565.1"/>
    <property type="molecule type" value="Genomic_DNA"/>
</dbReference>
<feature type="compositionally biased region" description="Basic and acidic residues" evidence="8">
    <location>
        <begin position="450"/>
        <end position="459"/>
    </location>
</feature>
<evidence type="ECO:0000313" key="10">
    <source>
        <dbReference type="Proteomes" id="UP000054166"/>
    </source>
</evidence>
<dbReference type="GO" id="GO:1902977">
    <property type="term" value="P:mitotic DNA replication preinitiation complex assembly"/>
    <property type="evidence" value="ECO:0007669"/>
    <property type="project" value="TreeGrafter"/>
</dbReference>
<dbReference type="STRING" id="765440.A0A0C3FVN9"/>
<dbReference type="OrthoDB" id="8775810at2759"/>
<organism evidence="9 10">
    <name type="scientific">Piloderma croceum (strain F 1598)</name>
    <dbReference type="NCBI Taxonomy" id="765440"/>
    <lineage>
        <taxon>Eukaryota</taxon>
        <taxon>Fungi</taxon>
        <taxon>Dikarya</taxon>
        <taxon>Basidiomycota</taxon>
        <taxon>Agaricomycotina</taxon>
        <taxon>Agaricomycetes</taxon>
        <taxon>Agaricomycetidae</taxon>
        <taxon>Atheliales</taxon>
        <taxon>Atheliaceae</taxon>
        <taxon>Piloderma</taxon>
    </lineage>
</organism>
<feature type="compositionally biased region" description="Acidic residues" evidence="8">
    <location>
        <begin position="211"/>
        <end position="224"/>
    </location>
</feature>
<dbReference type="PANTHER" id="PTHR28124">
    <property type="entry name" value="DNA REPLICATION REGULATOR SLD2"/>
    <property type="match status" value="1"/>
</dbReference>
<proteinExistence type="inferred from homology"/>
<evidence type="ECO:0000256" key="4">
    <source>
        <dbReference type="ARBA" id="ARBA00022705"/>
    </source>
</evidence>
<feature type="region of interest" description="Disordered" evidence="8">
    <location>
        <begin position="334"/>
        <end position="505"/>
    </location>
</feature>
<comment type="subcellular location">
    <subcellularLocation>
        <location evidence="1 7">Nucleus</location>
    </subcellularLocation>
</comment>
<evidence type="ECO:0000256" key="7">
    <source>
        <dbReference type="RuleBase" id="RU367067"/>
    </source>
</evidence>
<feature type="region of interest" description="Disordered" evidence="8">
    <location>
        <begin position="48"/>
        <end position="278"/>
    </location>
</feature>
<protein>
    <recommendedName>
        <fullName evidence="3 7">DNA replication regulator SLD2</fullName>
    </recommendedName>
</protein>
<name>A0A0C3FVN9_PILCF</name>
<evidence type="ECO:0000256" key="6">
    <source>
        <dbReference type="ARBA" id="ARBA00023306"/>
    </source>
</evidence>
<evidence type="ECO:0000256" key="3">
    <source>
        <dbReference type="ARBA" id="ARBA00018363"/>
    </source>
</evidence>
<dbReference type="GO" id="GO:0006270">
    <property type="term" value="P:DNA replication initiation"/>
    <property type="evidence" value="ECO:0007669"/>
    <property type="project" value="UniProtKB-UniRule"/>
</dbReference>
<dbReference type="PANTHER" id="PTHR28124:SF1">
    <property type="entry name" value="DNA REPLICATION REGULATOR SLD2"/>
    <property type="match status" value="1"/>
</dbReference>
<dbReference type="InterPro" id="IPR040203">
    <property type="entry name" value="Sld2"/>
</dbReference>
<accession>A0A0C3FVN9</accession>
<reference evidence="9 10" key="1">
    <citation type="submission" date="2014-04" db="EMBL/GenBank/DDBJ databases">
        <authorList>
            <consortium name="DOE Joint Genome Institute"/>
            <person name="Kuo A."/>
            <person name="Tarkka M."/>
            <person name="Buscot F."/>
            <person name="Kohler A."/>
            <person name="Nagy L.G."/>
            <person name="Floudas D."/>
            <person name="Copeland A."/>
            <person name="Barry K.W."/>
            <person name="Cichocki N."/>
            <person name="Veneault-Fourrey C."/>
            <person name="LaButti K."/>
            <person name="Lindquist E.A."/>
            <person name="Lipzen A."/>
            <person name="Lundell T."/>
            <person name="Morin E."/>
            <person name="Murat C."/>
            <person name="Sun H."/>
            <person name="Tunlid A."/>
            <person name="Henrissat B."/>
            <person name="Grigoriev I.V."/>
            <person name="Hibbett D.S."/>
            <person name="Martin F."/>
            <person name="Nordberg H.P."/>
            <person name="Cantor M.N."/>
            <person name="Hua S.X."/>
        </authorList>
    </citation>
    <scope>NUCLEOTIDE SEQUENCE [LARGE SCALE GENOMIC DNA]</scope>
    <source>
        <strain evidence="9 10">F 1598</strain>
    </source>
</reference>
<evidence type="ECO:0000256" key="8">
    <source>
        <dbReference type="SAM" id="MobiDB-lite"/>
    </source>
</evidence>
<dbReference type="GO" id="GO:0003688">
    <property type="term" value="F:DNA replication origin binding"/>
    <property type="evidence" value="ECO:0007669"/>
    <property type="project" value="TreeGrafter"/>
</dbReference>
<feature type="compositionally biased region" description="Basic and acidic residues" evidence="8">
    <location>
        <begin position="128"/>
        <end position="141"/>
    </location>
</feature>
<evidence type="ECO:0000256" key="1">
    <source>
        <dbReference type="ARBA" id="ARBA00004123"/>
    </source>
</evidence>
<keyword evidence="5 7" id="KW-0539">Nucleus</keyword>
<keyword evidence="10" id="KW-1185">Reference proteome</keyword>
<feature type="compositionally biased region" description="Polar residues" evidence="8">
    <location>
        <begin position="482"/>
        <end position="496"/>
    </location>
</feature>
<evidence type="ECO:0000313" key="9">
    <source>
        <dbReference type="EMBL" id="KIM88565.1"/>
    </source>
</evidence>
<reference evidence="10" key="2">
    <citation type="submission" date="2015-01" db="EMBL/GenBank/DDBJ databases">
        <title>Evolutionary Origins and Diversification of the Mycorrhizal Mutualists.</title>
        <authorList>
            <consortium name="DOE Joint Genome Institute"/>
            <consortium name="Mycorrhizal Genomics Consortium"/>
            <person name="Kohler A."/>
            <person name="Kuo A."/>
            <person name="Nagy L.G."/>
            <person name="Floudas D."/>
            <person name="Copeland A."/>
            <person name="Barry K.W."/>
            <person name="Cichocki N."/>
            <person name="Veneault-Fourrey C."/>
            <person name="LaButti K."/>
            <person name="Lindquist E.A."/>
            <person name="Lipzen A."/>
            <person name="Lundell T."/>
            <person name="Morin E."/>
            <person name="Murat C."/>
            <person name="Riley R."/>
            <person name="Ohm R."/>
            <person name="Sun H."/>
            <person name="Tunlid A."/>
            <person name="Henrissat B."/>
            <person name="Grigoriev I.V."/>
            <person name="Hibbett D.S."/>
            <person name="Martin F."/>
        </authorList>
    </citation>
    <scope>NUCLEOTIDE SEQUENCE [LARGE SCALE GENOMIC DNA]</scope>
    <source>
        <strain evidence="10">F 1598</strain>
    </source>
</reference>
<gene>
    <name evidence="9" type="ORF">PILCRDRAFT_2789</name>
</gene>
<dbReference type="Proteomes" id="UP000054166">
    <property type="component" value="Unassembled WGS sequence"/>
</dbReference>